<evidence type="ECO:0000259" key="9">
    <source>
        <dbReference type="Pfam" id="PF02771"/>
    </source>
</evidence>
<comment type="caution">
    <text evidence="10">The sequence shown here is derived from an EMBL/GenBank/DDBJ whole genome shotgun (WGS) entry which is preliminary data.</text>
</comment>
<evidence type="ECO:0000256" key="2">
    <source>
        <dbReference type="ARBA" id="ARBA00009347"/>
    </source>
</evidence>
<reference evidence="11" key="1">
    <citation type="journal article" date="2019" name="Int. J. Syst. Evol. Microbiol.">
        <title>The Global Catalogue of Microorganisms (GCM) 10K type strain sequencing project: providing services to taxonomists for standard genome sequencing and annotation.</title>
        <authorList>
            <consortium name="The Broad Institute Genomics Platform"/>
            <consortium name="The Broad Institute Genome Sequencing Center for Infectious Disease"/>
            <person name="Wu L."/>
            <person name="Ma J."/>
        </authorList>
    </citation>
    <scope>NUCLEOTIDE SEQUENCE [LARGE SCALE GENOMIC DNA]</scope>
    <source>
        <strain evidence="11">JCM 32206</strain>
    </source>
</reference>
<dbReference type="InterPro" id="IPR006091">
    <property type="entry name" value="Acyl-CoA_Oxase/DH_mid-dom"/>
</dbReference>
<comment type="similarity">
    <text evidence="2 6">Belongs to the acyl-CoA dehydrogenase family.</text>
</comment>
<dbReference type="Gene3D" id="1.20.140.10">
    <property type="entry name" value="Butyryl-CoA Dehydrogenase, subunit A, domain 3"/>
    <property type="match status" value="1"/>
</dbReference>
<dbReference type="InterPro" id="IPR036250">
    <property type="entry name" value="AcylCo_DH-like_C"/>
</dbReference>
<evidence type="ECO:0000256" key="6">
    <source>
        <dbReference type="RuleBase" id="RU362125"/>
    </source>
</evidence>
<evidence type="ECO:0000259" key="7">
    <source>
        <dbReference type="Pfam" id="PF00441"/>
    </source>
</evidence>
<dbReference type="EMBL" id="BAABFB010000092">
    <property type="protein sequence ID" value="GAA4491500.1"/>
    <property type="molecule type" value="Genomic_DNA"/>
</dbReference>
<gene>
    <name evidence="10" type="ORF">GCM10023094_56030</name>
</gene>
<evidence type="ECO:0000259" key="8">
    <source>
        <dbReference type="Pfam" id="PF02770"/>
    </source>
</evidence>
<accession>A0ABP8PT96</accession>
<dbReference type="PANTHER" id="PTHR43292:SF4">
    <property type="entry name" value="ACYL-COA DEHYDROGENASE FADE34"/>
    <property type="match status" value="1"/>
</dbReference>
<feature type="domain" description="Acyl-CoA dehydrogenase/oxidase C-terminal" evidence="7">
    <location>
        <begin position="267"/>
        <end position="362"/>
    </location>
</feature>
<dbReference type="Proteomes" id="UP001501183">
    <property type="component" value="Unassembled WGS sequence"/>
</dbReference>
<dbReference type="Gene3D" id="2.40.110.10">
    <property type="entry name" value="Butyryl-CoA Dehydrogenase, subunit A, domain 2"/>
    <property type="match status" value="1"/>
</dbReference>
<proteinExistence type="inferred from homology"/>
<dbReference type="SUPFAM" id="SSF47203">
    <property type="entry name" value="Acyl-CoA dehydrogenase C-terminal domain-like"/>
    <property type="match status" value="1"/>
</dbReference>
<evidence type="ECO:0000313" key="10">
    <source>
        <dbReference type="EMBL" id="GAA4491500.1"/>
    </source>
</evidence>
<sequence>MVITQVSGTLRDDVRDLTRRWRDEGRFVPRCDSWVRSFDLAFSKELADRGLIGMTWPTEFGGAARTNVERLEVTEELLRAGAPVAAHWIADRQIGPAILRHGSRALQQEILPGIASADYLFCLGMSEPEAGSDLASVRTFATRVDGGWTIKGRKIWTSGAHRATHAYVLARTERCEKKHKGLSEFVVDMDSPGIEVSPIVDMSGEHHFNEVLFDNVFVPSHRLIGTEGNGWRQVVEQLSFERGGPERVLSTYPLLVEILASPELGLSREELGRIVARLAVLRRLCRLVAQELDRGCAPMQEAATLKLLGNTFERDVIELARSALSARDRGLGSSFAQALLASPGFSIRGGAADVLLSIIAKQEAQP</sequence>
<keyword evidence="5 6" id="KW-0560">Oxidoreductase</keyword>
<dbReference type="InterPro" id="IPR006089">
    <property type="entry name" value="Acyl-CoA_DH_CS"/>
</dbReference>
<dbReference type="PANTHER" id="PTHR43292">
    <property type="entry name" value="ACYL-COA DEHYDROGENASE"/>
    <property type="match status" value="1"/>
</dbReference>
<protein>
    <submittedName>
        <fullName evidence="10">Acyl-CoA dehydrogenase family protein</fullName>
    </submittedName>
</protein>
<organism evidence="10 11">
    <name type="scientific">Rhodococcus olei</name>
    <dbReference type="NCBI Taxonomy" id="2161675"/>
    <lineage>
        <taxon>Bacteria</taxon>
        <taxon>Bacillati</taxon>
        <taxon>Actinomycetota</taxon>
        <taxon>Actinomycetes</taxon>
        <taxon>Mycobacteriales</taxon>
        <taxon>Nocardiaceae</taxon>
        <taxon>Rhodococcus</taxon>
    </lineage>
</organism>
<dbReference type="InterPro" id="IPR046373">
    <property type="entry name" value="Acyl-CoA_Oxase/DH_mid-dom_sf"/>
</dbReference>
<keyword evidence="11" id="KW-1185">Reference proteome</keyword>
<keyword evidence="3 6" id="KW-0285">Flavoprotein</keyword>
<keyword evidence="4 6" id="KW-0274">FAD</keyword>
<dbReference type="SUPFAM" id="SSF56645">
    <property type="entry name" value="Acyl-CoA dehydrogenase NM domain-like"/>
    <property type="match status" value="1"/>
</dbReference>
<dbReference type="PROSITE" id="PS00072">
    <property type="entry name" value="ACYL_COA_DH_1"/>
    <property type="match status" value="1"/>
</dbReference>
<comment type="cofactor">
    <cofactor evidence="1 6">
        <name>FAD</name>
        <dbReference type="ChEBI" id="CHEBI:57692"/>
    </cofactor>
</comment>
<feature type="domain" description="Acyl-CoA oxidase/dehydrogenase middle" evidence="8">
    <location>
        <begin position="122"/>
        <end position="216"/>
    </location>
</feature>
<dbReference type="Pfam" id="PF00441">
    <property type="entry name" value="Acyl-CoA_dh_1"/>
    <property type="match status" value="1"/>
</dbReference>
<evidence type="ECO:0000256" key="3">
    <source>
        <dbReference type="ARBA" id="ARBA00022630"/>
    </source>
</evidence>
<dbReference type="InterPro" id="IPR037069">
    <property type="entry name" value="AcylCoA_DH/ox_N_sf"/>
</dbReference>
<evidence type="ECO:0000313" key="11">
    <source>
        <dbReference type="Proteomes" id="UP001501183"/>
    </source>
</evidence>
<dbReference type="RefSeq" id="WP_345353507.1">
    <property type="nucleotide sequence ID" value="NZ_BAABFB010000092.1"/>
</dbReference>
<dbReference type="Pfam" id="PF02770">
    <property type="entry name" value="Acyl-CoA_dh_M"/>
    <property type="match status" value="1"/>
</dbReference>
<dbReference type="Pfam" id="PF02771">
    <property type="entry name" value="Acyl-CoA_dh_N"/>
    <property type="match status" value="1"/>
</dbReference>
<feature type="domain" description="Acyl-CoA dehydrogenase/oxidase N-terminal" evidence="9">
    <location>
        <begin position="15"/>
        <end position="117"/>
    </location>
</feature>
<dbReference type="InterPro" id="IPR052161">
    <property type="entry name" value="Mycobact_Acyl-CoA_DH"/>
</dbReference>
<dbReference type="InterPro" id="IPR009100">
    <property type="entry name" value="AcylCoA_DH/oxidase_NM_dom_sf"/>
</dbReference>
<dbReference type="InterPro" id="IPR013786">
    <property type="entry name" value="AcylCoA_DH/ox_N"/>
</dbReference>
<dbReference type="InterPro" id="IPR009075">
    <property type="entry name" value="AcylCo_DH/oxidase_C"/>
</dbReference>
<evidence type="ECO:0000256" key="4">
    <source>
        <dbReference type="ARBA" id="ARBA00022827"/>
    </source>
</evidence>
<evidence type="ECO:0000256" key="1">
    <source>
        <dbReference type="ARBA" id="ARBA00001974"/>
    </source>
</evidence>
<evidence type="ECO:0000256" key="5">
    <source>
        <dbReference type="ARBA" id="ARBA00023002"/>
    </source>
</evidence>
<dbReference type="Gene3D" id="1.10.540.10">
    <property type="entry name" value="Acyl-CoA dehydrogenase/oxidase, N-terminal domain"/>
    <property type="match status" value="1"/>
</dbReference>
<name>A0ABP8PT96_9NOCA</name>